<evidence type="ECO:0000256" key="1">
    <source>
        <dbReference type="SAM" id="MobiDB-lite"/>
    </source>
</evidence>
<gene>
    <name evidence="2" type="ORF">NLS_LOCUS9972</name>
</gene>
<keyword evidence="3" id="KW-1185">Reference proteome</keyword>
<sequence length="96" mass="10539">MKLQRLLVASALTSTTPTATTHVITITNTTMHDLTAASKHYNGWNKGKDKLDKRHHANRSHSSAGSDTTIPPAVGSWSEFSGKHKRVNLKQNFTLS</sequence>
<evidence type="ECO:0000313" key="2">
    <source>
        <dbReference type="EMBL" id="VDM92907.1"/>
    </source>
</evidence>
<protein>
    <submittedName>
        <fullName evidence="2">Uncharacterized protein</fullName>
    </submittedName>
</protein>
<accession>A0A3P7K8F6</accession>
<dbReference type="EMBL" id="UYRX01002205">
    <property type="protein sequence ID" value="VDM92907.1"/>
    <property type="molecule type" value="Genomic_DNA"/>
</dbReference>
<organism evidence="2 3">
    <name type="scientific">Litomosoides sigmodontis</name>
    <name type="common">Filarial nematode worm</name>
    <dbReference type="NCBI Taxonomy" id="42156"/>
    <lineage>
        <taxon>Eukaryota</taxon>
        <taxon>Metazoa</taxon>
        <taxon>Ecdysozoa</taxon>
        <taxon>Nematoda</taxon>
        <taxon>Chromadorea</taxon>
        <taxon>Rhabditida</taxon>
        <taxon>Spirurina</taxon>
        <taxon>Spiruromorpha</taxon>
        <taxon>Filarioidea</taxon>
        <taxon>Onchocercidae</taxon>
        <taxon>Litomosoides</taxon>
    </lineage>
</organism>
<dbReference type="Proteomes" id="UP000277928">
    <property type="component" value="Unassembled WGS sequence"/>
</dbReference>
<name>A0A3P7K8F6_LITSI</name>
<reference evidence="2 3" key="1">
    <citation type="submission" date="2018-08" db="EMBL/GenBank/DDBJ databases">
        <authorList>
            <person name="Laetsch R D."/>
            <person name="Stevens L."/>
            <person name="Kumar S."/>
            <person name="Blaxter L. M."/>
        </authorList>
    </citation>
    <scope>NUCLEOTIDE SEQUENCE [LARGE SCALE GENOMIC DNA]</scope>
</reference>
<dbReference type="AlphaFoldDB" id="A0A3P7K8F6"/>
<proteinExistence type="predicted"/>
<evidence type="ECO:0000313" key="3">
    <source>
        <dbReference type="Proteomes" id="UP000277928"/>
    </source>
</evidence>
<feature type="region of interest" description="Disordered" evidence="1">
    <location>
        <begin position="45"/>
        <end position="80"/>
    </location>
</feature>
<feature type="compositionally biased region" description="Polar residues" evidence="1">
    <location>
        <begin position="60"/>
        <end position="69"/>
    </location>
</feature>